<gene>
    <name evidence="2" type="ORF">BMW22_15665</name>
</gene>
<evidence type="ECO:0000313" key="3">
    <source>
        <dbReference type="Proteomes" id="UP000183050"/>
    </source>
</evidence>
<name>A0A1L3ZBA5_RHILE</name>
<dbReference type="AlphaFoldDB" id="A0A1L3ZBA5"/>
<evidence type="ECO:0000256" key="1">
    <source>
        <dbReference type="SAM" id="MobiDB-lite"/>
    </source>
</evidence>
<reference evidence="2 3" key="1">
    <citation type="submission" date="2016-11" db="EMBL/GenBank/DDBJ databases">
        <title>Rhizobium leguminosarum bv. viciae strain Vaf12 isolated from Vavilovia formosa root nodules from Russia, Dagestan.</title>
        <authorList>
            <person name="Kimeklis A."/>
        </authorList>
    </citation>
    <scope>NUCLEOTIDE SEQUENCE [LARGE SCALE GENOMIC DNA]</scope>
    <source>
        <strain evidence="2 3">Vaf-108</strain>
    </source>
</reference>
<accession>A0A1L3ZBA5</accession>
<feature type="region of interest" description="Disordered" evidence="1">
    <location>
        <begin position="225"/>
        <end position="265"/>
    </location>
</feature>
<evidence type="ECO:0000313" key="2">
    <source>
        <dbReference type="EMBL" id="API52862.1"/>
    </source>
</evidence>
<dbReference type="RefSeq" id="WP_072639308.1">
    <property type="nucleotide sequence ID" value="NZ_CP018228.1"/>
</dbReference>
<organism evidence="2 3">
    <name type="scientific">Rhizobium leguminosarum</name>
    <dbReference type="NCBI Taxonomy" id="384"/>
    <lineage>
        <taxon>Bacteria</taxon>
        <taxon>Pseudomonadati</taxon>
        <taxon>Pseudomonadota</taxon>
        <taxon>Alphaproteobacteria</taxon>
        <taxon>Hyphomicrobiales</taxon>
        <taxon>Rhizobiaceae</taxon>
        <taxon>Rhizobium/Agrobacterium group</taxon>
        <taxon>Rhizobium</taxon>
    </lineage>
</organism>
<feature type="compositionally biased region" description="Basic and acidic residues" evidence="1">
    <location>
        <begin position="225"/>
        <end position="234"/>
    </location>
</feature>
<dbReference type="Proteomes" id="UP000183050">
    <property type="component" value="Chromosome"/>
</dbReference>
<dbReference type="EMBL" id="CP018228">
    <property type="protein sequence ID" value="API52862.1"/>
    <property type="molecule type" value="Genomic_DNA"/>
</dbReference>
<protein>
    <submittedName>
        <fullName evidence="2">Uncharacterized protein</fullName>
    </submittedName>
</protein>
<proteinExistence type="predicted"/>
<sequence>MNDIENGKEDEVEIVIDDVDAGKSADGGSDVSVDTAAAPQPDDLKAQLAAAQKRADEADAKRAETERLRADDAERHAKEVSQTRASAVSAEMTAIDNALANVEHERSDAKMEYSTAMAGGDYDAAAEAQAKLADIAIKAQRIKEGKAAIERRAEDARTQADPVEQWASKVSNKSAAWIRSHPDAVRTVDQQKKLEQAHYLALGNGHQADTDGYFDFLNKQLYPAKEEQRADPMHEPAQARTQSAPAAPVSREGSSQASNTSPTRVRLTAAQREIAAACGMTDAEYAKNLVQIEREKATTH</sequence>
<feature type="region of interest" description="Disordered" evidence="1">
    <location>
        <begin position="18"/>
        <end position="88"/>
    </location>
</feature>
<feature type="compositionally biased region" description="Basic and acidic residues" evidence="1">
    <location>
        <begin position="53"/>
        <end position="81"/>
    </location>
</feature>
<feature type="compositionally biased region" description="Polar residues" evidence="1">
    <location>
        <begin position="252"/>
        <end position="263"/>
    </location>
</feature>